<gene>
    <name evidence="3" type="ORF">BOKJ2_LOCUS6591</name>
</gene>
<organism evidence="3 4">
    <name type="scientific">Bursaphelenchus okinawaensis</name>
    <dbReference type="NCBI Taxonomy" id="465554"/>
    <lineage>
        <taxon>Eukaryota</taxon>
        <taxon>Metazoa</taxon>
        <taxon>Ecdysozoa</taxon>
        <taxon>Nematoda</taxon>
        <taxon>Chromadorea</taxon>
        <taxon>Rhabditida</taxon>
        <taxon>Tylenchina</taxon>
        <taxon>Tylenchomorpha</taxon>
        <taxon>Aphelenchoidea</taxon>
        <taxon>Aphelenchoididae</taxon>
        <taxon>Bursaphelenchus</taxon>
    </lineage>
</organism>
<dbReference type="AlphaFoldDB" id="A0A811KLH1"/>
<comment type="caution">
    <text evidence="3">The sequence shown here is derived from an EMBL/GenBank/DDBJ whole genome shotgun (WGS) entry which is preliminary data.</text>
</comment>
<accession>A0A811KLH1</accession>
<feature type="transmembrane region" description="Helical" evidence="2">
    <location>
        <begin position="129"/>
        <end position="147"/>
    </location>
</feature>
<proteinExistence type="predicted"/>
<name>A0A811KLH1_9BILA</name>
<feature type="compositionally biased region" description="Polar residues" evidence="1">
    <location>
        <begin position="640"/>
        <end position="678"/>
    </location>
</feature>
<feature type="transmembrane region" description="Helical" evidence="2">
    <location>
        <begin position="20"/>
        <end position="44"/>
    </location>
</feature>
<feature type="region of interest" description="Disordered" evidence="1">
    <location>
        <begin position="241"/>
        <end position="307"/>
    </location>
</feature>
<evidence type="ECO:0000313" key="4">
    <source>
        <dbReference type="Proteomes" id="UP000614601"/>
    </source>
</evidence>
<feature type="compositionally biased region" description="Low complexity" evidence="1">
    <location>
        <begin position="683"/>
        <end position="694"/>
    </location>
</feature>
<feature type="compositionally biased region" description="Polar residues" evidence="1">
    <location>
        <begin position="468"/>
        <end position="498"/>
    </location>
</feature>
<feature type="compositionally biased region" description="Low complexity" evidence="1">
    <location>
        <begin position="246"/>
        <end position="257"/>
    </location>
</feature>
<feature type="compositionally biased region" description="Basic and acidic residues" evidence="1">
    <location>
        <begin position="339"/>
        <end position="358"/>
    </location>
</feature>
<feature type="compositionally biased region" description="Polar residues" evidence="1">
    <location>
        <begin position="278"/>
        <end position="287"/>
    </location>
</feature>
<evidence type="ECO:0000256" key="1">
    <source>
        <dbReference type="SAM" id="MobiDB-lite"/>
    </source>
</evidence>
<reference evidence="3" key="1">
    <citation type="submission" date="2020-09" db="EMBL/GenBank/DDBJ databases">
        <authorList>
            <person name="Kikuchi T."/>
        </authorList>
    </citation>
    <scope>NUCLEOTIDE SEQUENCE</scope>
    <source>
        <strain evidence="3">SH1</strain>
    </source>
</reference>
<feature type="compositionally biased region" description="Polar residues" evidence="1">
    <location>
        <begin position="297"/>
        <end position="307"/>
    </location>
</feature>
<feature type="compositionally biased region" description="Basic and acidic residues" evidence="1">
    <location>
        <begin position="195"/>
        <end position="206"/>
    </location>
</feature>
<feature type="compositionally biased region" description="Basic and acidic residues" evidence="1">
    <location>
        <begin position="499"/>
        <end position="512"/>
    </location>
</feature>
<feature type="region of interest" description="Disordered" evidence="1">
    <location>
        <begin position="530"/>
        <end position="550"/>
    </location>
</feature>
<feature type="transmembrane region" description="Helical" evidence="2">
    <location>
        <begin position="56"/>
        <end position="80"/>
    </location>
</feature>
<feature type="compositionally biased region" description="Polar residues" evidence="1">
    <location>
        <begin position="621"/>
        <end position="632"/>
    </location>
</feature>
<feature type="region of interest" description="Disordered" evidence="1">
    <location>
        <begin position="195"/>
        <end position="223"/>
    </location>
</feature>
<keyword evidence="2" id="KW-0472">Membrane</keyword>
<dbReference type="OrthoDB" id="5814630at2759"/>
<feature type="region of interest" description="Disordered" evidence="1">
    <location>
        <begin position="585"/>
        <end position="700"/>
    </location>
</feature>
<evidence type="ECO:0000256" key="2">
    <source>
        <dbReference type="SAM" id="Phobius"/>
    </source>
</evidence>
<feature type="compositionally biased region" description="Basic residues" evidence="1">
    <location>
        <begin position="266"/>
        <end position="276"/>
    </location>
</feature>
<dbReference type="Proteomes" id="UP000614601">
    <property type="component" value="Unassembled WGS sequence"/>
</dbReference>
<feature type="compositionally biased region" description="Polar residues" evidence="1">
    <location>
        <begin position="424"/>
        <end position="433"/>
    </location>
</feature>
<keyword evidence="2" id="KW-1133">Transmembrane helix</keyword>
<feature type="compositionally biased region" description="Basic and acidic residues" evidence="1">
    <location>
        <begin position="409"/>
        <end position="423"/>
    </location>
</feature>
<dbReference type="Proteomes" id="UP000783686">
    <property type="component" value="Unassembled WGS sequence"/>
</dbReference>
<evidence type="ECO:0000313" key="3">
    <source>
        <dbReference type="EMBL" id="CAD5216434.1"/>
    </source>
</evidence>
<protein>
    <submittedName>
        <fullName evidence="3">Uncharacterized protein</fullName>
    </submittedName>
</protein>
<feature type="compositionally biased region" description="Low complexity" evidence="1">
    <location>
        <begin position="211"/>
        <end position="223"/>
    </location>
</feature>
<keyword evidence="2" id="KW-0812">Transmembrane</keyword>
<sequence>MMPFWWRSDAVPATRSWGLIVCGIECLFGILCLLLNLIHFALFLPDNEEESFVPSLVLVVTLTQIAIFFCFKVLFVIAVIRRNGRLLRIQLLFQYITCVFLLVNSAFTLAADFGGYDEEKVYAQRNPPLIRLTAFMSLAFLFIQLYLRMMTVPVFNFLNDNRKFKLALYNSRWRYRKRVYFTYCSLMHETAVKEKKMEREQNRMLNDEGYSVTSKSTKTSSVKSITESNNLAFNRQFMATTPPLHSQSSENESSNEQASVPTPSTPKRRPSHKHIHYNPTQSKSSPSTKRRLPKRLPQTNYQIKQTSGDSIGIQLELDRKDLEKFLLENRDDLEDQLGEEGRRIKDEQQRYKEEQQRLRKEKHRKRKEGQVNGGLSVEKVDEIDQDDIDNIGNHEDNARIHSGGGATRDSLELNSHNDQESTKNHQNQDNNEYQEPVRFRRPRQVPSEDSKPPYHSYSINEIEDDNDQSQYDNNGNDTELNLLLQNSKQHQNPSNSQNDAKKSRASKRDRNRTQRVHLIENVMNHQHRTLNGSQNNRLQDGTGNNGRAANVTYSANTMPASDNAIKSNSRLPGHVLRHDERYNNMSEFQPSDDIDIPESDRVSPRPSPGFGFRSVRLDSRSPVNNHINTKILHNQDHVYRSTNSKPTHNTSYDSKNTQSANSKQILETSEPGETNAPSRTARPSPSQPQSSSSQNIRSTPVTYDQWHKINDQASDEYYHPTVSYANHDSQFSQRTRQISVSSRATSPGRSNVISRYQTRQPISDFQLGSPGSVLRYYHEEVYHYGKK</sequence>
<dbReference type="EMBL" id="CAJFDH010000003">
    <property type="protein sequence ID" value="CAD5216434.1"/>
    <property type="molecule type" value="Genomic_DNA"/>
</dbReference>
<feature type="transmembrane region" description="Helical" evidence="2">
    <location>
        <begin position="92"/>
        <end position="109"/>
    </location>
</feature>
<keyword evidence="4" id="KW-1185">Reference proteome</keyword>
<dbReference type="EMBL" id="CAJFCW020000003">
    <property type="protein sequence ID" value="CAG9105945.1"/>
    <property type="molecule type" value="Genomic_DNA"/>
</dbReference>
<feature type="region of interest" description="Disordered" evidence="1">
    <location>
        <begin position="338"/>
        <end position="514"/>
    </location>
</feature>